<name>A0A2S0WQV9_9ACTN</name>
<evidence type="ECO:0000256" key="2">
    <source>
        <dbReference type="ARBA" id="ARBA00023125"/>
    </source>
</evidence>
<dbReference type="Pfam" id="PF21597">
    <property type="entry name" value="TetR_C_43"/>
    <property type="match status" value="1"/>
</dbReference>
<dbReference type="EMBL" id="CP026952">
    <property type="protein sequence ID" value="AWB93680.1"/>
    <property type="molecule type" value="Genomic_DNA"/>
</dbReference>
<protein>
    <submittedName>
        <fullName evidence="4">TetR family transcriptional regulator</fullName>
    </submittedName>
</protein>
<dbReference type="Proteomes" id="UP000244384">
    <property type="component" value="Chromosome"/>
</dbReference>
<evidence type="ECO:0000256" key="3">
    <source>
        <dbReference type="ARBA" id="ARBA00023163"/>
    </source>
</evidence>
<evidence type="ECO:0000313" key="5">
    <source>
        <dbReference type="Proteomes" id="UP000244384"/>
    </source>
</evidence>
<dbReference type="Pfam" id="PF00440">
    <property type="entry name" value="TetR_N"/>
    <property type="match status" value="1"/>
</dbReference>
<evidence type="ECO:0000256" key="1">
    <source>
        <dbReference type="ARBA" id="ARBA00023015"/>
    </source>
</evidence>
<accession>A0A2S0WQV9</accession>
<dbReference type="PANTHER" id="PTHR30055">
    <property type="entry name" value="HTH-TYPE TRANSCRIPTIONAL REGULATOR RUTR"/>
    <property type="match status" value="1"/>
</dbReference>
<dbReference type="KEGG" id="aez:C3E78_16485"/>
<proteinExistence type="predicted"/>
<dbReference type="PANTHER" id="PTHR30055:SF234">
    <property type="entry name" value="HTH-TYPE TRANSCRIPTIONAL REGULATOR BETI"/>
    <property type="match status" value="1"/>
</dbReference>
<dbReference type="InterPro" id="IPR009057">
    <property type="entry name" value="Homeodomain-like_sf"/>
</dbReference>
<keyword evidence="3" id="KW-0804">Transcription</keyword>
<dbReference type="PROSITE" id="PS50977">
    <property type="entry name" value="HTH_TETR_2"/>
    <property type="match status" value="1"/>
</dbReference>
<evidence type="ECO:0000313" key="4">
    <source>
        <dbReference type="EMBL" id="AWB93680.1"/>
    </source>
</evidence>
<keyword evidence="2" id="KW-0238">DNA-binding</keyword>
<dbReference type="PRINTS" id="PR00455">
    <property type="entry name" value="HTHTETR"/>
</dbReference>
<keyword evidence="5" id="KW-1185">Reference proteome</keyword>
<dbReference type="InterPro" id="IPR049445">
    <property type="entry name" value="TetR_SbtR-like_C"/>
</dbReference>
<dbReference type="Gene3D" id="1.10.357.10">
    <property type="entry name" value="Tetracycline Repressor, domain 2"/>
    <property type="match status" value="1"/>
</dbReference>
<dbReference type="InterPro" id="IPR036271">
    <property type="entry name" value="Tet_transcr_reg_TetR-rel_C_sf"/>
</dbReference>
<sequence>MMRHMTPGTEVTEAERPLRADAARNRQLILDTAAEVFAEHGLDAGYDEIARRAGIGVGTVYRRFPERSELVQALFETRVAEIVAAAEKAAANPDAFAGLVWFLGWAVEQQVADRGLKEAMAQLPPEDLRAIGVERLAPFVDALVERAQADGSLRPDIAFSDLGLQLMVLSSMSTSAQPDLWRRYLALLVEGLRYRPGQPPLPLCPPRDDAKYDLMCNMQGRPA</sequence>
<gene>
    <name evidence="4" type="ORF">C3E78_16485</name>
</gene>
<dbReference type="SUPFAM" id="SSF48498">
    <property type="entry name" value="Tetracyclin repressor-like, C-terminal domain"/>
    <property type="match status" value="1"/>
</dbReference>
<dbReference type="GO" id="GO:0003700">
    <property type="term" value="F:DNA-binding transcription factor activity"/>
    <property type="evidence" value="ECO:0007669"/>
    <property type="project" value="TreeGrafter"/>
</dbReference>
<dbReference type="GO" id="GO:0000976">
    <property type="term" value="F:transcription cis-regulatory region binding"/>
    <property type="evidence" value="ECO:0007669"/>
    <property type="project" value="TreeGrafter"/>
</dbReference>
<organism evidence="4 5">
    <name type="scientific">Aeromicrobium chenweiae</name>
    <dbReference type="NCBI Taxonomy" id="2079793"/>
    <lineage>
        <taxon>Bacteria</taxon>
        <taxon>Bacillati</taxon>
        <taxon>Actinomycetota</taxon>
        <taxon>Actinomycetes</taxon>
        <taxon>Propionibacteriales</taxon>
        <taxon>Nocardioidaceae</taxon>
        <taxon>Aeromicrobium</taxon>
    </lineage>
</organism>
<accession>A0A5F2EM87</accession>
<keyword evidence="1" id="KW-0805">Transcription regulation</keyword>
<dbReference type="SUPFAM" id="SSF46689">
    <property type="entry name" value="Homeodomain-like"/>
    <property type="match status" value="1"/>
</dbReference>
<reference evidence="5" key="1">
    <citation type="submission" date="2018-01" db="EMBL/GenBank/DDBJ databases">
        <authorList>
            <person name="Li J."/>
        </authorList>
    </citation>
    <scope>NUCLEOTIDE SEQUENCE [LARGE SCALE GENOMIC DNA]</scope>
    <source>
        <strain evidence="5">592</strain>
    </source>
</reference>
<dbReference type="AlphaFoldDB" id="A0A2S0WQV9"/>
<dbReference type="InterPro" id="IPR001647">
    <property type="entry name" value="HTH_TetR"/>
</dbReference>
<dbReference type="InterPro" id="IPR050109">
    <property type="entry name" value="HTH-type_TetR-like_transc_reg"/>
</dbReference>